<dbReference type="EMBL" id="JARBHB010000011">
    <property type="protein sequence ID" value="KAJ8872497.1"/>
    <property type="molecule type" value="Genomic_DNA"/>
</dbReference>
<accession>A0ABQ9GKG8</accession>
<gene>
    <name evidence="1" type="ORF">PR048_026103</name>
</gene>
<proteinExistence type="predicted"/>
<organism evidence="1 2">
    <name type="scientific">Dryococelus australis</name>
    <dbReference type="NCBI Taxonomy" id="614101"/>
    <lineage>
        <taxon>Eukaryota</taxon>
        <taxon>Metazoa</taxon>
        <taxon>Ecdysozoa</taxon>
        <taxon>Arthropoda</taxon>
        <taxon>Hexapoda</taxon>
        <taxon>Insecta</taxon>
        <taxon>Pterygota</taxon>
        <taxon>Neoptera</taxon>
        <taxon>Polyneoptera</taxon>
        <taxon>Phasmatodea</taxon>
        <taxon>Verophasmatodea</taxon>
        <taxon>Anareolatae</taxon>
        <taxon>Phasmatidae</taxon>
        <taxon>Eurycanthinae</taxon>
        <taxon>Dryococelus</taxon>
    </lineage>
</organism>
<keyword evidence="2" id="KW-1185">Reference proteome</keyword>
<reference evidence="1 2" key="1">
    <citation type="submission" date="2023-02" db="EMBL/GenBank/DDBJ databases">
        <title>LHISI_Scaffold_Assembly.</title>
        <authorList>
            <person name="Stuart O.P."/>
            <person name="Cleave R."/>
            <person name="Magrath M.J.L."/>
            <person name="Mikheyev A.S."/>
        </authorList>
    </citation>
    <scope>NUCLEOTIDE SEQUENCE [LARGE SCALE GENOMIC DNA]</scope>
    <source>
        <strain evidence="1">Daus_M_001</strain>
        <tissue evidence="1">Leg muscle</tissue>
    </source>
</reference>
<protein>
    <submittedName>
        <fullName evidence="1">Uncharacterized protein</fullName>
    </submittedName>
</protein>
<evidence type="ECO:0000313" key="1">
    <source>
        <dbReference type="EMBL" id="KAJ8872497.1"/>
    </source>
</evidence>
<name>A0ABQ9GKG8_9NEOP</name>
<comment type="caution">
    <text evidence="1">The sequence shown here is derived from an EMBL/GenBank/DDBJ whole genome shotgun (WGS) entry which is preliminary data.</text>
</comment>
<evidence type="ECO:0000313" key="2">
    <source>
        <dbReference type="Proteomes" id="UP001159363"/>
    </source>
</evidence>
<dbReference type="Proteomes" id="UP001159363">
    <property type="component" value="Chromosome 10"/>
</dbReference>
<sequence>MLEQWDSLPSYFNFEFFKPPYEKKTGCLDSYKIPKLFCESPFPQPKASKTATEPKYSQEPQIHVLLSLVMEMFKDVITRFVNPTIVKNPISPLEVEYQKGTNRKRMLTLQSEILLLGQYLN</sequence>